<dbReference type="PANTHER" id="PTHR31669:SF302">
    <property type="entry name" value="PROTEIN FAR1-RELATED SEQUENCE"/>
    <property type="match status" value="1"/>
</dbReference>
<accession>A0A8X8ZJX7</accession>
<evidence type="ECO:0000313" key="4">
    <source>
        <dbReference type="Proteomes" id="UP000298416"/>
    </source>
</evidence>
<dbReference type="AlphaFoldDB" id="A0A8X8ZJX7"/>
<feature type="region of interest" description="Disordered" evidence="2">
    <location>
        <begin position="259"/>
        <end position="298"/>
    </location>
</feature>
<dbReference type="GO" id="GO:0006355">
    <property type="term" value="P:regulation of DNA-templated transcription"/>
    <property type="evidence" value="ECO:0007669"/>
    <property type="project" value="UniProtKB-UniRule"/>
</dbReference>
<comment type="caution">
    <text evidence="3">The sequence shown here is derived from an EMBL/GenBank/DDBJ whole genome shotgun (WGS) entry which is preliminary data.</text>
</comment>
<organism evidence="3">
    <name type="scientific">Salvia splendens</name>
    <name type="common">Scarlet sage</name>
    <dbReference type="NCBI Taxonomy" id="180675"/>
    <lineage>
        <taxon>Eukaryota</taxon>
        <taxon>Viridiplantae</taxon>
        <taxon>Streptophyta</taxon>
        <taxon>Embryophyta</taxon>
        <taxon>Tracheophyta</taxon>
        <taxon>Spermatophyta</taxon>
        <taxon>Magnoliopsida</taxon>
        <taxon>eudicotyledons</taxon>
        <taxon>Gunneridae</taxon>
        <taxon>Pentapetalae</taxon>
        <taxon>asterids</taxon>
        <taxon>lamiids</taxon>
        <taxon>Lamiales</taxon>
        <taxon>Lamiaceae</taxon>
        <taxon>Nepetoideae</taxon>
        <taxon>Mentheae</taxon>
        <taxon>Salviinae</taxon>
        <taxon>Salvia</taxon>
        <taxon>Salvia subgen. Calosphace</taxon>
        <taxon>core Calosphace</taxon>
    </lineage>
</organism>
<gene>
    <name evidence="3" type="ORF">SASPL_134303</name>
</gene>
<evidence type="ECO:0000256" key="2">
    <source>
        <dbReference type="SAM" id="MobiDB-lite"/>
    </source>
</evidence>
<keyword evidence="1" id="KW-0863">Zinc-finger</keyword>
<reference evidence="3" key="1">
    <citation type="submission" date="2018-01" db="EMBL/GenBank/DDBJ databases">
        <authorList>
            <person name="Mao J.F."/>
        </authorList>
    </citation>
    <scope>NUCLEOTIDE SEQUENCE</scope>
    <source>
        <strain evidence="3">Huo1</strain>
        <tissue evidence="3">Leaf</tissue>
    </source>
</reference>
<keyword evidence="1" id="KW-0862">Zinc</keyword>
<comment type="function">
    <text evidence="1">Putative transcription activator involved in regulating light control of development.</text>
</comment>
<comment type="subcellular location">
    <subcellularLocation>
        <location evidence="1">Nucleus</location>
    </subcellularLocation>
</comment>
<comment type="similarity">
    <text evidence="1">Belongs to the FHY3/FAR1 family.</text>
</comment>
<dbReference type="GO" id="GO:0008270">
    <property type="term" value="F:zinc ion binding"/>
    <property type="evidence" value="ECO:0007669"/>
    <property type="project" value="UniProtKB-UniRule"/>
</dbReference>
<dbReference type="Proteomes" id="UP000298416">
    <property type="component" value="Unassembled WGS sequence"/>
</dbReference>
<dbReference type="EMBL" id="PNBA02000012">
    <property type="protein sequence ID" value="KAG6406694.1"/>
    <property type="molecule type" value="Genomic_DNA"/>
</dbReference>
<proteinExistence type="inferred from homology"/>
<feature type="compositionally biased region" description="Polar residues" evidence="2">
    <location>
        <begin position="281"/>
        <end position="298"/>
    </location>
</feature>
<dbReference type="InterPro" id="IPR031052">
    <property type="entry name" value="FHY3/FAR1"/>
</dbReference>
<evidence type="ECO:0000256" key="1">
    <source>
        <dbReference type="RuleBase" id="RU367018"/>
    </source>
</evidence>
<evidence type="ECO:0000313" key="3">
    <source>
        <dbReference type="EMBL" id="KAG6406694.1"/>
    </source>
</evidence>
<name>A0A8X8ZJX7_SALSN</name>
<keyword evidence="1" id="KW-0479">Metal-binding</keyword>
<keyword evidence="1" id="KW-0539">Nucleus</keyword>
<dbReference type="GO" id="GO:0005634">
    <property type="term" value="C:nucleus"/>
    <property type="evidence" value="ECO:0007669"/>
    <property type="project" value="UniProtKB-SubCell"/>
</dbReference>
<protein>
    <recommendedName>
        <fullName evidence="1">Protein FAR1-RELATED SEQUENCE</fullName>
    </recommendedName>
</protein>
<dbReference type="PANTHER" id="PTHR31669">
    <property type="entry name" value="PROTEIN FAR1-RELATED SEQUENCE 10-RELATED"/>
    <property type="match status" value="1"/>
</dbReference>
<sequence>MDDNVLEDHIPKIGMEFETEVEAYDFYMKYAKGRYSGKFRIVKFVEEHNHDLCDPEKSYMFRCFRQMSNIQQTQVDVAQSCGLAPKKIIESAEDFKNAQSSPVMTFPLEILKHAATVYTHKIFALFSEELRKTIESKIEAVESLNSQRWTKHAKGGTSRVCDVGVVTVDEKIRKKQRYKELCNSFMRVAIKAAESEDSYTSALDCLLKMENSVDGMIGKANNVTIEAKDGDVVVDDETNESQIKGLKPKGRVTYHSCKRPKNALEQAISRKRKPKPKETKSGSQHASSMQESEETTLINDDYWNVTYSAFDPQRTS</sequence>
<keyword evidence="4" id="KW-1185">Reference proteome</keyword>
<reference evidence="3" key="2">
    <citation type="submission" date="2020-08" db="EMBL/GenBank/DDBJ databases">
        <title>Plant Genome Project.</title>
        <authorList>
            <person name="Zhang R.-G."/>
        </authorList>
    </citation>
    <scope>NUCLEOTIDE SEQUENCE</scope>
    <source>
        <strain evidence="3">Huo1</strain>
        <tissue evidence="3">Leaf</tissue>
    </source>
</reference>
<dbReference type="OrthoDB" id="1738432at2759"/>